<gene>
    <name evidence="2" type="ORF">E2C01_086592</name>
</gene>
<name>A0A5B7JDW1_PORTR</name>
<organism evidence="2 3">
    <name type="scientific">Portunus trituberculatus</name>
    <name type="common">Swimming crab</name>
    <name type="synonym">Neptunus trituberculatus</name>
    <dbReference type="NCBI Taxonomy" id="210409"/>
    <lineage>
        <taxon>Eukaryota</taxon>
        <taxon>Metazoa</taxon>
        <taxon>Ecdysozoa</taxon>
        <taxon>Arthropoda</taxon>
        <taxon>Crustacea</taxon>
        <taxon>Multicrustacea</taxon>
        <taxon>Malacostraca</taxon>
        <taxon>Eumalacostraca</taxon>
        <taxon>Eucarida</taxon>
        <taxon>Decapoda</taxon>
        <taxon>Pleocyemata</taxon>
        <taxon>Brachyura</taxon>
        <taxon>Eubrachyura</taxon>
        <taxon>Portunoidea</taxon>
        <taxon>Portunidae</taxon>
        <taxon>Portuninae</taxon>
        <taxon>Portunus</taxon>
    </lineage>
</organism>
<keyword evidence="1" id="KW-1133">Transmembrane helix</keyword>
<dbReference type="Proteomes" id="UP000324222">
    <property type="component" value="Unassembled WGS sequence"/>
</dbReference>
<protein>
    <submittedName>
        <fullName evidence="2">Uncharacterized protein</fullName>
    </submittedName>
</protein>
<feature type="transmembrane region" description="Helical" evidence="1">
    <location>
        <begin position="60"/>
        <end position="81"/>
    </location>
</feature>
<evidence type="ECO:0000313" key="2">
    <source>
        <dbReference type="EMBL" id="MPC91547.1"/>
    </source>
</evidence>
<comment type="caution">
    <text evidence="2">The sequence shown here is derived from an EMBL/GenBank/DDBJ whole genome shotgun (WGS) entry which is preliminary data.</text>
</comment>
<proteinExistence type="predicted"/>
<reference evidence="2 3" key="1">
    <citation type="submission" date="2019-05" db="EMBL/GenBank/DDBJ databases">
        <title>Another draft genome of Portunus trituberculatus and its Hox gene families provides insights of decapod evolution.</title>
        <authorList>
            <person name="Jeong J.-H."/>
            <person name="Song I."/>
            <person name="Kim S."/>
            <person name="Choi T."/>
            <person name="Kim D."/>
            <person name="Ryu S."/>
            <person name="Kim W."/>
        </authorList>
    </citation>
    <scope>NUCLEOTIDE SEQUENCE [LARGE SCALE GENOMIC DNA]</scope>
    <source>
        <tissue evidence="2">Muscle</tissue>
    </source>
</reference>
<evidence type="ECO:0000256" key="1">
    <source>
        <dbReference type="SAM" id="Phobius"/>
    </source>
</evidence>
<keyword evidence="3" id="KW-1185">Reference proteome</keyword>
<dbReference type="AlphaFoldDB" id="A0A5B7JDW1"/>
<accession>A0A5B7JDW1</accession>
<keyword evidence="1" id="KW-0812">Transmembrane</keyword>
<keyword evidence="1" id="KW-0472">Membrane</keyword>
<sequence>MTTTTTTTTATTTTTSATSTVNFKVKPRGLDVCRRTLRQETRVRQPLHGLSKQSTRLNRCVLLAFAFNLSKLVTTPFYFVVAP</sequence>
<dbReference type="EMBL" id="VSRR010088113">
    <property type="protein sequence ID" value="MPC91547.1"/>
    <property type="molecule type" value="Genomic_DNA"/>
</dbReference>
<evidence type="ECO:0000313" key="3">
    <source>
        <dbReference type="Proteomes" id="UP000324222"/>
    </source>
</evidence>